<keyword evidence="3" id="KW-1185">Reference proteome</keyword>
<protein>
    <submittedName>
        <fullName evidence="2">Uncharacterized protein</fullName>
    </submittedName>
</protein>
<organism evidence="2 3">
    <name type="scientific">Nesidiocoris tenuis</name>
    <dbReference type="NCBI Taxonomy" id="355587"/>
    <lineage>
        <taxon>Eukaryota</taxon>
        <taxon>Metazoa</taxon>
        <taxon>Ecdysozoa</taxon>
        <taxon>Arthropoda</taxon>
        <taxon>Hexapoda</taxon>
        <taxon>Insecta</taxon>
        <taxon>Pterygota</taxon>
        <taxon>Neoptera</taxon>
        <taxon>Paraneoptera</taxon>
        <taxon>Hemiptera</taxon>
        <taxon>Heteroptera</taxon>
        <taxon>Panheteroptera</taxon>
        <taxon>Cimicomorpha</taxon>
        <taxon>Miridae</taxon>
        <taxon>Dicyphina</taxon>
        <taxon>Nesidiocoris</taxon>
    </lineage>
</organism>
<evidence type="ECO:0000313" key="2">
    <source>
        <dbReference type="EMBL" id="BES94691.1"/>
    </source>
</evidence>
<reference evidence="2 3" key="1">
    <citation type="submission" date="2023-09" db="EMBL/GenBank/DDBJ databases">
        <title>Nesidiocoris tenuis whole genome shotgun sequence.</title>
        <authorList>
            <person name="Shibata T."/>
            <person name="Shimoda M."/>
            <person name="Kobayashi T."/>
            <person name="Uehara T."/>
        </authorList>
    </citation>
    <scope>NUCLEOTIDE SEQUENCE [LARGE SCALE GENOMIC DNA]</scope>
    <source>
        <strain evidence="2 3">Japan</strain>
    </source>
</reference>
<gene>
    <name evidence="2" type="ORF">NTJ_07500</name>
</gene>
<sequence length="93" mass="10256">MELGTRLFGMSRRPFLPARCPPRARLMASLPHGGPIESLRLLPLLFAPYRRRAARIKILPARSAGRTAGGPRKGGKGCRPPAMYPNRPNVMEP</sequence>
<dbReference type="Proteomes" id="UP001307889">
    <property type="component" value="Chromosome 5"/>
</dbReference>
<name>A0ABN7AR63_9HEMI</name>
<dbReference type="EMBL" id="AP028913">
    <property type="protein sequence ID" value="BES94691.1"/>
    <property type="molecule type" value="Genomic_DNA"/>
</dbReference>
<evidence type="ECO:0000313" key="3">
    <source>
        <dbReference type="Proteomes" id="UP001307889"/>
    </source>
</evidence>
<evidence type="ECO:0000256" key="1">
    <source>
        <dbReference type="SAM" id="MobiDB-lite"/>
    </source>
</evidence>
<accession>A0ABN7AR63</accession>
<feature type="region of interest" description="Disordered" evidence="1">
    <location>
        <begin position="64"/>
        <end position="93"/>
    </location>
</feature>
<proteinExistence type="predicted"/>